<sequence>MCHIDRKEGKLRRTPITTGIPLRHRPELACASNTGSKAMADWLANQGKDRRRPAGRTATLVCLFCDHPKLRGAVVAFYSLPCIFQCSHEWWGRGRNLVYRALQCRLPHVNEKRKSSSWAYLDIIDLVACFSKSPSYPVIVVNSEWQICQLLYVLGRVRIDVSLHRGWAEVRNRCLNARVLL</sequence>
<evidence type="ECO:0000313" key="1">
    <source>
        <dbReference type="EMBL" id="KAG9241129.1"/>
    </source>
</evidence>
<accession>A0A9P7YW77</accession>
<keyword evidence="2" id="KW-1185">Reference proteome</keyword>
<name>A0A9P7YW77_9HELO</name>
<proteinExistence type="predicted"/>
<reference evidence="1" key="1">
    <citation type="journal article" date="2021" name="IMA Fungus">
        <title>Genomic characterization of three marine fungi, including Emericellopsis atlantica sp. nov. with signatures of a generalist lifestyle and marine biomass degradation.</title>
        <authorList>
            <person name="Hagestad O.C."/>
            <person name="Hou L."/>
            <person name="Andersen J.H."/>
            <person name="Hansen E.H."/>
            <person name="Altermark B."/>
            <person name="Li C."/>
            <person name="Kuhnert E."/>
            <person name="Cox R.J."/>
            <person name="Crous P.W."/>
            <person name="Spatafora J.W."/>
            <person name="Lail K."/>
            <person name="Amirebrahimi M."/>
            <person name="Lipzen A."/>
            <person name="Pangilinan J."/>
            <person name="Andreopoulos W."/>
            <person name="Hayes R.D."/>
            <person name="Ng V."/>
            <person name="Grigoriev I.V."/>
            <person name="Jackson S.A."/>
            <person name="Sutton T.D.S."/>
            <person name="Dobson A.D.W."/>
            <person name="Rama T."/>
        </authorList>
    </citation>
    <scope>NUCLEOTIDE SEQUENCE</scope>
    <source>
        <strain evidence="1">TRa3180A</strain>
    </source>
</reference>
<comment type="caution">
    <text evidence="1">The sequence shown here is derived from an EMBL/GenBank/DDBJ whole genome shotgun (WGS) entry which is preliminary data.</text>
</comment>
<dbReference type="AlphaFoldDB" id="A0A9P7YW77"/>
<evidence type="ECO:0000313" key="2">
    <source>
        <dbReference type="Proteomes" id="UP000887226"/>
    </source>
</evidence>
<protein>
    <submittedName>
        <fullName evidence="1">Uncharacterized protein</fullName>
    </submittedName>
</protein>
<dbReference type="EMBL" id="MU254267">
    <property type="protein sequence ID" value="KAG9241129.1"/>
    <property type="molecule type" value="Genomic_DNA"/>
</dbReference>
<organism evidence="1 2">
    <name type="scientific">Calycina marina</name>
    <dbReference type="NCBI Taxonomy" id="1763456"/>
    <lineage>
        <taxon>Eukaryota</taxon>
        <taxon>Fungi</taxon>
        <taxon>Dikarya</taxon>
        <taxon>Ascomycota</taxon>
        <taxon>Pezizomycotina</taxon>
        <taxon>Leotiomycetes</taxon>
        <taxon>Helotiales</taxon>
        <taxon>Pezizellaceae</taxon>
        <taxon>Calycina</taxon>
    </lineage>
</organism>
<dbReference type="Proteomes" id="UP000887226">
    <property type="component" value="Unassembled WGS sequence"/>
</dbReference>
<gene>
    <name evidence="1" type="ORF">BJ878DRAFT_248433</name>
</gene>